<dbReference type="EMBL" id="PJQY01001162">
    <property type="protein sequence ID" value="PQQ05025.1"/>
    <property type="molecule type" value="Genomic_DNA"/>
</dbReference>
<dbReference type="Pfam" id="PF02991">
    <property type="entry name" value="ATG8"/>
    <property type="match status" value="1"/>
</dbReference>
<reference evidence="12 13" key="1">
    <citation type="submission" date="2018-02" db="EMBL/GenBank/DDBJ databases">
        <title>Draft genome of wild Prunus yedoensis var. nudiflora.</title>
        <authorList>
            <person name="Baek S."/>
            <person name="Kim J.-H."/>
            <person name="Choi K."/>
            <person name="Kim G.-B."/>
            <person name="Cho A."/>
            <person name="Jang H."/>
            <person name="Shin C.-H."/>
            <person name="Yu H.-J."/>
            <person name="Mun J.-H."/>
        </authorList>
    </citation>
    <scope>NUCLEOTIDE SEQUENCE [LARGE SCALE GENOMIC DNA]</scope>
    <source>
        <strain evidence="13">cv. Jeju island</strain>
        <tissue evidence="12">Leaf</tissue>
    </source>
</reference>
<evidence type="ECO:0000256" key="8">
    <source>
        <dbReference type="ARBA" id="ARBA00023136"/>
    </source>
</evidence>
<evidence type="ECO:0000256" key="11">
    <source>
        <dbReference type="RuleBase" id="RU004384"/>
    </source>
</evidence>
<dbReference type="GO" id="GO:0006914">
    <property type="term" value="P:autophagy"/>
    <property type="evidence" value="ECO:0007669"/>
    <property type="project" value="UniProtKB-KW"/>
</dbReference>
<dbReference type="InterPro" id="IPR004241">
    <property type="entry name" value="Atg8-like"/>
</dbReference>
<evidence type="ECO:0000256" key="3">
    <source>
        <dbReference type="ARBA" id="ARBA00004370"/>
    </source>
</evidence>
<evidence type="ECO:0000313" key="12">
    <source>
        <dbReference type="EMBL" id="PQQ05025.1"/>
    </source>
</evidence>
<evidence type="ECO:0000256" key="9">
    <source>
        <dbReference type="ARBA" id="ARBA00023212"/>
    </source>
</evidence>
<dbReference type="GO" id="GO:0015031">
    <property type="term" value="P:protein transport"/>
    <property type="evidence" value="ECO:0007669"/>
    <property type="project" value="UniProtKB-KW"/>
</dbReference>
<dbReference type="Gene3D" id="3.10.20.90">
    <property type="entry name" value="Phosphatidylinositol 3-kinase Catalytic Subunit, Chain A, domain 1"/>
    <property type="match status" value="1"/>
</dbReference>
<dbReference type="GO" id="GO:0005874">
    <property type="term" value="C:microtubule"/>
    <property type="evidence" value="ECO:0007669"/>
    <property type="project" value="UniProtKB-KW"/>
</dbReference>
<keyword evidence="10" id="KW-0449">Lipoprotein</keyword>
<dbReference type="STRING" id="2094558.A0A314Y9M3"/>
<organism evidence="12 13">
    <name type="scientific">Prunus yedoensis var. nudiflora</name>
    <dbReference type="NCBI Taxonomy" id="2094558"/>
    <lineage>
        <taxon>Eukaryota</taxon>
        <taxon>Viridiplantae</taxon>
        <taxon>Streptophyta</taxon>
        <taxon>Embryophyta</taxon>
        <taxon>Tracheophyta</taxon>
        <taxon>Spermatophyta</taxon>
        <taxon>Magnoliopsida</taxon>
        <taxon>eudicotyledons</taxon>
        <taxon>Gunneridae</taxon>
        <taxon>Pentapetalae</taxon>
        <taxon>rosids</taxon>
        <taxon>fabids</taxon>
        <taxon>Rosales</taxon>
        <taxon>Rosaceae</taxon>
        <taxon>Amygdaloideae</taxon>
        <taxon>Amygdaleae</taxon>
        <taxon>Prunus</taxon>
    </lineage>
</organism>
<comment type="subcellular location">
    <subcellularLocation>
        <location evidence="2">Cytoplasm</location>
        <location evidence="2">Cytoskeleton</location>
    </subcellularLocation>
    <subcellularLocation>
        <location evidence="3">Membrane</location>
    </subcellularLocation>
</comment>
<evidence type="ECO:0000256" key="10">
    <source>
        <dbReference type="ARBA" id="ARBA00023288"/>
    </source>
</evidence>
<accession>A0A314Y9M3</accession>
<evidence type="ECO:0000256" key="4">
    <source>
        <dbReference type="ARBA" id="ARBA00007293"/>
    </source>
</evidence>
<dbReference type="Proteomes" id="UP000250321">
    <property type="component" value="Unassembled WGS sequence"/>
</dbReference>
<dbReference type="PANTHER" id="PTHR10969">
    <property type="entry name" value="MICROTUBULE-ASSOCIATED PROTEINS 1A/1B LIGHT CHAIN 3-RELATED"/>
    <property type="match status" value="1"/>
</dbReference>
<protein>
    <recommendedName>
        <fullName evidence="11">Autophagy-related protein</fullName>
    </recommendedName>
</protein>
<comment type="similarity">
    <text evidence="4 11">Belongs to the ATG8 family.</text>
</comment>
<keyword evidence="7" id="KW-0813">Transport</keyword>
<keyword evidence="11" id="KW-0072">Autophagy</keyword>
<dbReference type="GO" id="GO:0016020">
    <property type="term" value="C:membrane"/>
    <property type="evidence" value="ECO:0007669"/>
    <property type="project" value="UniProtKB-SubCell"/>
</dbReference>
<proteinExistence type="inferred from homology"/>
<comment type="function">
    <text evidence="1">Ubiquitin-like modifier involved in autophagosomes formation. May mediate the delivery of the autophagosomes to the vacuole via the microtubule cytoskeleton.</text>
</comment>
<keyword evidence="8" id="KW-0472">Membrane</keyword>
<name>A0A314Y9M3_PRUYE</name>
<sequence length="244" mass="28294">MAESSCKKEYPEENSCSGSFTLLKGFCQLQLSLDRSKEKRTIKIQYQLMQIVENAARSDIPDIEEKLLPTPFKKKKNSFYASTRPIQTLDPWNRRNANAVMEKAAILIASTNTPAGYKETWRNILNKYKQRIILDAGQLREKHPNCIPVTVEKDARSDIRDIDTKKFLVYGDMSLREFVFFIQSMAWVSTEKPIFFYFRNTKPPIGALMYTIDEENKDEDGFLHITYSGEERVCGSNKEQQEFS</sequence>
<dbReference type="OrthoDB" id="6738456at2759"/>
<evidence type="ECO:0000256" key="7">
    <source>
        <dbReference type="ARBA" id="ARBA00022927"/>
    </source>
</evidence>
<keyword evidence="13" id="KW-1185">Reference proteome</keyword>
<keyword evidence="9" id="KW-0963">Cytoplasm</keyword>
<evidence type="ECO:0000256" key="6">
    <source>
        <dbReference type="ARBA" id="ARBA00022786"/>
    </source>
</evidence>
<gene>
    <name evidence="12" type="ORF">Pyn_13949</name>
</gene>
<keyword evidence="9" id="KW-0206">Cytoskeleton</keyword>
<dbReference type="AlphaFoldDB" id="A0A314Y9M3"/>
<dbReference type="GO" id="GO:0005776">
    <property type="term" value="C:autophagosome"/>
    <property type="evidence" value="ECO:0007669"/>
    <property type="project" value="UniProtKB-ARBA"/>
</dbReference>
<keyword evidence="6" id="KW-0833">Ubl conjugation pathway</keyword>
<keyword evidence="7" id="KW-0653">Protein transport</keyword>
<comment type="caution">
    <text evidence="12">The sequence shown here is derived from an EMBL/GenBank/DDBJ whole genome shotgun (WGS) entry which is preliminary data.</text>
</comment>
<dbReference type="InterPro" id="IPR029071">
    <property type="entry name" value="Ubiquitin-like_domsf"/>
</dbReference>
<evidence type="ECO:0000256" key="1">
    <source>
        <dbReference type="ARBA" id="ARBA00003307"/>
    </source>
</evidence>
<evidence type="ECO:0000313" key="13">
    <source>
        <dbReference type="Proteomes" id="UP000250321"/>
    </source>
</evidence>
<evidence type="ECO:0000256" key="2">
    <source>
        <dbReference type="ARBA" id="ARBA00004245"/>
    </source>
</evidence>
<keyword evidence="5" id="KW-0493">Microtubule</keyword>
<dbReference type="SUPFAM" id="SSF54236">
    <property type="entry name" value="Ubiquitin-like"/>
    <property type="match status" value="1"/>
</dbReference>
<evidence type="ECO:0000256" key="5">
    <source>
        <dbReference type="ARBA" id="ARBA00022701"/>
    </source>
</evidence>